<gene>
    <name evidence="4" type="ORF">QBC35DRAFT_493693</name>
</gene>
<evidence type="ECO:0000313" key="5">
    <source>
        <dbReference type="Proteomes" id="UP001302126"/>
    </source>
</evidence>
<feature type="compositionally biased region" description="Polar residues" evidence="2">
    <location>
        <begin position="88"/>
        <end position="97"/>
    </location>
</feature>
<feature type="coiled-coil region" evidence="1">
    <location>
        <begin position="456"/>
        <end position="501"/>
    </location>
</feature>
<dbReference type="InterPro" id="IPR029178">
    <property type="entry name" value="Ecm11_C"/>
</dbReference>
<feature type="compositionally biased region" description="Polar residues" evidence="2">
    <location>
        <begin position="23"/>
        <end position="34"/>
    </location>
</feature>
<feature type="compositionally biased region" description="Polar residues" evidence="2">
    <location>
        <begin position="53"/>
        <end position="76"/>
    </location>
</feature>
<proteinExistence type="predicted"/>
<dbReference type="InterPro" id="IPR053029">
    <property type="entry name" value="RNA_pol_I-specific_init_factor"/>
</dbReference>
<accession>A0AAN6WW19</accession>
<dbReference type="EMBL" id="MU864377">
    <property type="protein sequence ID" value="KAK4189289.1"/>
    <property type="molecule type" value="Genomic_DNA"/>
</dbReference>
<reference evidence="4" key="2">
    <citation type="submission" date="2023-05" db="EMBL/GenBank/DDBJ databases">
        <authorList>
            <consortium name="Lawrence Berkeley National Laboratory"/>
            <person name="Steindorff A."/>
            <person name="Hensen N."/>
            <person name="Bonometti L."/>
            <person name="Westerberg I."/>
            <person name="Brannstrom I.O."/>
            <person name="Guillou S."/>
            <person name="Cros-Aarteil S."/>
            <person name="Calhoun S."/>
            <person name="Haridas S."/>
            <person name="Kuo A."/>
            <person name="Mondo S."/>
            <person name="Pangilinan J."/>
            <person name="Riley R."/>
            <person name="Labutti K."/>
            <person name="Andreopoulos B."/>
            <person name="Lipzen A."/>
            <person name="Chen C."/>
            <person name="Yanf M."/>
            <person name="Daum C."/>
            <person name="Ng V."/>
            <person name="Clum A."/>
            <person name="Ohm R."/>
            <person name="Martin F."/>
            <person name="Silar P."/>
            <person name="Natvig D."/>
            <person name="Lalanne C."/>
            <person name="Gautier V."/>
            <person name="Ament-Velasquez S.L."/>
            <person name="Kruys A."/>
            <person name="Hutchinson M.I."/>
            <person name="Powell A.J."/>
            <person name="Barry K."/>
            <person name="Miller A.N."/>
            <person name="Grigoriev I.V."/>
            <person name="Debuchy R."/>
            <person name="Gladieux P."/>
            <person name="Thoren M.H."/>
            <person name="Johannesson H."/>
        </authorList>
    </citation>
    <scope>NUCLEOTIDE SEQUENCE</scope>
    <source>
        <strain evidence="4">PSN309</strain>
    </source>
</reference>
<evidence type="ECO:0000313" key="4">
    <source>
        <dbReference type="EMBL" id="KAK4189289.1"/>
    </source>
</evidence>
<feature type="compositionally biased region" description="Polar residues" evidence="2">
    <location>
        <begin position="188"/>
        <end position="201"/>
    </location>
</feature>
<evidence type="ECO:0000259" key="3">
    <source>
        <dbReference type="Pfam" id="PF15463"/>
    </source>
</evidence>
<feature type="compositionally biased region" description="Basic and acidic residues" evidence="2">
    <location>
        <begin position="35"/>
        <end position="44"/>
    </location>
</feature>
<organism evidence="4 5">
    <name type="scientific">Podospora australis</name>
    <dbReference type="NCBI Taxonomy" id="1536484"/>
    <lineage>
        <taxon>Eukaryota</taxon>
        <taxon>Fungi</taxon>
        <taxon>Dikarya</taxon>
        <taxon>Ascomycota</taxon>
        <taxon>Pezizomycotina</taxon>
        <taxon>Sordariomycetes</taxon>
        <taxon>Sordariomycetidae</taxon>
        <taxon>Sordariales</taxon>
        <taxon>Podosporaceae</taxon>
        <taxon>Podospora</taxon>
    </lineage>
</organism>
<feature type="compositionally biased region" description="Pro residues" evidence="2">
    <location>
        <begin position="77"/>
        <end position="86"/>
    </location>
</feature>
<evidence type="ECO:0000256" key="2">
    <source>
        <dbReference type="SAM" id="MobiDB-lite"/>
    </source>
</evidence>
<dbReference type="GO" id="GO:0001164">
    <property type="term" value="F:RNA polymerase I core promoter sequence-specific DNA binding"/>
    <property type="evidence" value="ECO:0007669"/>
    <property type="project" value="TreeGrafter"/>
</dbReference>
<dbReference type="PANTHER" id="PTHR28244">
    <property type="entry name" value="RNA POLYMERASE I-SPECIFIC TRANSCRIPTION INITIATION FACTOR RRN11"/>
    <property type="match status" value="1"/>
</dbReference>
<feature type="domain" description="Extracellular mutant protein 11 C-terminal" evidence="3">
    <location>
        <begin position="374"/>
        <end position="506"/>
    </location>
</feature>
<dbReference type="PANTHER" id="PTHR28244:SF3">
    <property type="entry name" value="EXTRACELLULAR MUTANT PROTEIN 11 C-TERMINAL DOMAIN-CONTAINING PROTEIN"/>
    <property type="match status" value="1"/>
</dbReference>
<dbReference type="GO" id="GO:0017025">
    <property type="term" value="F:TBP-class protein binding"/>
    <property type="evidence" value="ECO:0007669"/>
    <property type="project" value="TreeGrafter"/>
</dbReference>
<evidence type="ECO:0000256" key="1">
    <source>
        <dbReference type="SAM" id="Coils"/>
    </source>
</evidence>
<keyword evidence="5" id="KW-1185">Reference proteome</keyword>
<feature type="compositionally biased region" description="Basic and acidic residues" evidence="2">
    <location>
        <begin position="145"/>
        <end position="161"/>
    </location>
</feature>
<dbReference type="Pfam" id="PF15463">
    <property type="entry name" value="ECM11"/>
    <property type="match status" value="1"/>
</dbReference>
<feature type="region of interest" description="Disordered" evidence="2">
    <location>
        <begin position="125"/>
        <end position="257"/>
    </location>
</feature>
<feature type="region of interest" description="Disordered" evidence="2">
    <location>
        <begin position="335"/>
        <end position="370"/>
    </location>
</feature>
<dbReference type="GO" id="GO:0070860">
    <property type="term" value="C:RNA polymerase I core factor complex"/>
    <property type="evidence" value="ECO:0007669"/>
    <property type="project" value="TreeGrafter"/>
</dbReference>
<keyword evidence="1" id="KW-0175">Coiled coil</keyword>
<feature type="region of interest" description="Disordered" evidence="2">
    <location>
        <begin position="1"/>
        <end position="112"/>
    </location>
</feature>
<protein>
    <recommendedName>
        <fullName evidence="3">Extracellular mutant protein 11 C-terminal domain-containing protein</fullName>
    </recommendedName>
</protein>
<sequence length="514" mass="58083">MQRTRTSASDTAVRDAPRAQNAWEDSTVASMFNDTESRAASDRTHARHGSHGRQYSTDATTTIAPYQRPLQYQTHSHPPPPPPPQPQFNLNRNQPQTLLPPPSSAQDENLPFVIEGGELKVIAPAGRKTNIPPPVQNAANSNNILHDHYKSDDAYAEDRAPFETPTKGNGLRRVRLPYRETRDYKNGFESSPMQSEQNSPPRINGRAESLSMSPERAVEAGEHADALRIEERRKRDRERQREREREQDRQLQRELALERDLQHKRSTVFENLTPLEFDTPNFNDTQAGHMGTSGVDPDELTEALQRTPRGPPPNRQLPLIPTKAPVTIVPLTVTVPGLGRNNSRRVKEKDQPESQPVQTSSSSSKSLKRKASLDYNDAELHAMSYAALKGQDFDYDPQAAALQQTTIPPTGGTIEDRLEHFKTKSSVDQQDFFTRITLNEWDEAGDWFLEQFGTVVAKMKQARKAKRQLMQQYEEEISAREEAVRGKIENIGRTLDDLKQEGLSMMQGKDMDLE</sequence>
<feature type="compositionally biased region" description="Basic and acidic residues" evidence="2">
    <location>
        <begin position="177"/>
        <end position="186"/>
    </location>
</feature>
<name>A0AAN6WW19_9PEZI</name>
<dbReference type="GO" id="GO:0042790">
    <property type="term" value="P:nucleolar large rRNA transcription by RNA polymerase I"/>
    <property type="evidence" value="ECO:0007669"/>
    <property type="project" value="TreeGrafter"/>
</dbReference>
<feature type="compositionally biased region" description="Basic and acidic residues" evidence="2">
    <location>
        <begin position="216"/>
        <end position="257"/>
    </location>
</feature>
<dbReference type="Proteomes" id="UP001302126">
    <property type="component" value="Unassembled WGS sequence"/>
</dbReference>
<feature type="region of interest" description="Disordered" evidence="2">
    <location>
        <begin position="276"/>
        <end position="297"/>
    </location>
</feature>
<reference evidence="4" key="1">
    <citation type="journal article" date="2023" name="Mol. Phylogenet. Evol.">
        <title>Genome-scale phylogeny and comparative genomics of the fungal order Sordariales.</title>
        <authorList>
            <person name="Hensen N."/>
            <person name="Bonometti L."/>
            <person name="Westerberg I."/>
            <person name="Brannstrom I.O."/>
            <person name="Guillou S."/>
            <person name="Cros-Aarteil S."/>
            <person name="Calhoun S."/>
            <person name="Haridas S."/>
            <person name="Kuo A."/>
            <person name="Mondo S."/>
            <person name="Pangilinan J."/>
            <person name="Riley R."/>
            <person name="LaButti K."/>
            <person name="Andreopoulos B."/>
            <person name="Lipzen A."/>
            <person name="Chen C."/>
            <person name="Yan M."/>
            <person name="Daum C."/>
            <person name="Ng V."/>
            <person name="Clum A."/>
            <person name="Steindorff A."/>
            <person name="Ohm R.A."/>
            <person name="Martin F."/>
            <person name="Silar P."/>
            <person name="Natvig D.O."/>
            <person name="Lalanne C."/>
            <person name="Gautier V."/>
            <person name="Ament-Velasquez S.L."/>
            <person name="Kruys A."/>
            <person name="Hutchinson M.I."/>
            <person name="Powell A.J."/>
            <person name="Barry K."/>
            <person name="Miller A.N."/>
            <person name="Grigoriev I.V."/>
            <person name="Debuchy R."/>
            <person name="Gladieux P."/>
            <person name="Hiltunen Thoren M."/>
            <person name="Johannesson H."/>
        </authorList>
    </citation>
    <scope>NUCLEOTIDE SEQUENCE</scope>
    <source>
        <strain evidence="4">PSN309</strain>
    </source>
</reference>
<dbReference type="AlphaFoldDB" id="A0AAN6WW19"/>
<comment type="caution">
    <text evidence="4">The sequence shown here is derived from an EMBL/GenBank/DDBJ whole genome shotgun (WGS) entry which is preliminary data.</text>
</comment>
<feature type="compositionally biased region" description="Polar residues" evidence="2">
    <location>
        <begin position="1"/>
        <end position="10"/>
    </location>
</feature>